<evidence type="ECO:0000313" key="2">
    <source>
        <dbReference type="Proteomes" id="UP000016496"/>
    </source>
</evidence>
<dbReference type="InterPro" id="IPR021272">
    <property type="entry name" value="DUF2851"/>
</dbReference>
<dbReference type="EMBL" id="AWSV01000154">
    <property type="protein sequence ID" value="ERI81768.1"/>
    <property type="molecule type" value="Genomic_DNA"/>
</dbReference>
<protein>
    <recommendedName>
        <fullName evidence="3">DUF2851 family protein</fullName>
    </recommendedName>
</protein>
<accession>U2CCN4</accession>
<name>U2CCN4_9BACE</name>
<comment type="caution">
    <text evidence="1">The sequence shown here is derived from an EMBL/GenBank/DDBJ whole genome shotgun (WGS) entry which is preliminary data.</text>
</comment>
<sequence>MEHLLQYVWKHKLFPLQPLQTTGGLPVEVIDPGLHNSNAGPDFFNAKLKIDGTLWVGNVEVHSLSSDWFRHGHDRDRAYDSVILHVAGKVDTDIVRPGGEPLPQLQLNCPDAVRTHYEELRNADRYPCCTEVIGALPKVAVHSWLTSLQTERLQQKALQIGKRLERCDRNWEDAFFVTLARNFGFGLNGDAFERWAGTLPFRAVDKHRDDLFQIEAFFFGQAGLLDETAPHGDASSRAATPQVQTAHLTASGTADALRAEAKADGLPLHSQATSTLETVPEDLSSGDCCACLQNDALPATSPDGLSEKNAHAGLRKRAFQQASPKDLPADEYYLRLQKEYRYLRHKFGFDAQMQASDWRLLRLRPGNFPHIRLAQLAWLYRSGSTLFSRLMEGETLEAVRGMLAARTSDYWTEHYLYHKPSPRREKTLGAKSVDLLVINTVVPFLYAYGLHKADERLCDRALRFLDELKAEDNHIVRSWSAAGLAVTSAADSQALVQLRTAYCEQRKCLYCRFGYEYMRR</sequence>
<dbReference type="PATRIC" id="fig|1321819.3.peg.2728"/>
<dbReference type="HOGENOM" id="CLU_044582_0_0_10"/>
<dbReference type="Proteomes" id="UP000016496">
    <property type="component" value="Unassembled WGS sequence"/>
</dbReference>
<reference evidence="1 2" key="1">
    <citation type="submission" date="2013-08" db="EMBL/GenBank/DDBJ databases">
        <authorList>
            <person name="Weinstock G."/>
            <person name="Sodergren E."/>
            <person name="Wylie T."/>
            <person name="Fulton L."/>
            <person name="Fulton R."/>
            <person name="Fronick C."/>
            <person name="O'Laughlin M."/>
            <person name="Godfrey J."/>
            <person name="Miner T."/>
            <person name="Herter B."/>
            <person name="Appelbaum E."/>
            <person name="Cordes M."/>
            <person name="Lek S."/>
            <person name="Wollam A."/>
            <person name="Pepin K.H."/>
            <person name="Palsikar V.B."/>
            <person name="Mitreva M."/>
            <person name="Wilson R.K."/>
        </authorList>
    </citation>
    <scope>NUCLEOTIDE SEQUENCE [LARGE SCALE GENOMIC DNA]</scope>
    <source>
        <strain evidence="1 2">F0041</strain>
    </source>
</reference>
<gene>
    <name evidence="1" type="ORF">HMPREF1981_02954</name>
</gene>
<evidence type="ECO:0000313" key="1">
    <source>
        <dbReference type="EMBL" id="ERI81768.1"/>
    </source>
</evidence>
<organism evidence="1 2">
    <name type="scientific">Bacteroides pyogenes F0041</name>
    <dbReference type="NCBI Taxonomy" id="1321819"/>
    <lineage>
        <taxon>Bacteria</taxon>
        <taxon>Pseudomonadati</taxon>
        <taxon>Bacteroidota</taxon>
        <taxon>Bacteroidia</taxon>
        <taxon>Bacteroidales</taxon>
        <taxon>Bacteroidaceae</taxon>
        <taxon>Bacteroides</taxon>
    </lineage>
</organism>
<evidence type="ECO:0008006" key="3">
    <source>
        <dbReference type="Google" id="ProtNLM"/>
    </source>
</evidence>
<dbReference type="RefSeq" id="WP_021646714.1">
    <property type="nucleotide sequence ID" value="NZ_KE993153.1"/>
</dbReference>
<proteinExistence type="predicted"/>
<dbReference type="Pfam" id="PF11013">
    <property type="entry name" value="DUF2851"/>
    <property type="match status" value="2"/>
</dbReference>
<dbReference type="AlphaFoldDB" id="U2CCN4"/>